<feature type="compositionally biased region" description="Low complexity" evidence="1">
    <location>
        <begin position="320"/>
        <end position="349"/>
    </location>
</feature>
<evidence type="ECO:0000256" key="2">
    <source>
        <dbReference type="SAM" id="Phobius"/>
    </source>
</evidence>
<keyword evidence="4" id="KW-1185">Reference proteome</keyword>
<keyword evidence="2" id="KW-1133">Transmembrane helix</keyword>
<evidence type="ECO:0000256" key="1">
    <source>
        <dbReference type="SAM" id="MobiDB-lite"/>
    </source>
</evidence>
<accession>A0A8J3DYS0</accession>
<protein>
    <submittedName>
        <fullName evidence="3">Uncharacterized protein</fullName>
    </submittedName>
</protein>
<keyword evidence="2" id="KW-0472">Membrane</keyword>
<sequence>MADFVAVLKKTIEGLSENTPEVRAKVYAKARATIDSKLAAINPPPPAAVAERQRQAIEDAIQAVEQYYAPPEEDLDELDTLFDTYQSDDDHFPEPQLEREQPAVLPRTGEFAVSEPRQEDAYARAALPGDTVDDEPALDEVGHDRERDRPFIPQPVYRDKPRRGVSGGLIAAVLALLVLGGGAYAAWSNKDALTAWVGLNGAGDVAEGTDLPDDAAVNDEAAGGATAAATDPATAETTEPEATEDAEQPQVAAATPSQPEQAAATPAAQPAANGAEPLRKYTQRLQADGSEVDPGPADGSVAIGEGTSVAELTQTAQAETPAASDAPASGSAAPTTTPAGTTPATSEPTVQVGQRAIFYEERTSTAPNTAESGSIVWSVVQESPGGDAPPEPAIRAEATIPGKNMQLRMTIRRNADPTLPASHIMEMIFLTPEGFEGGGIQNVVRVAMKDSEQATGSPLLGIPARIAEGFFLVALSDSPAEIQANMTLLRRQNWIDVPLIYNSGRRALITMEKGVPGERVFEEAMRAWQAAGNR</sequence>
<name>A0A8J3DYS0_9HYPH</name>
<reference evidence="3" key="2">
    <citation type="submission" date="2020-09" db="EMBL/GenBank/DDBJ databases">
        <authorList>
            <person name="Sun Q."/>
            <person name="Kim S."/>
        </authorList>
    </citation>
    <scope>NUCLEOTIDE SEQUENCE</scope>
    <source>
        <strain evidence="3">KCTC 42249</strain>
    </source>
</reference>
<feature type="compositionally biased region" description="Basic and acidic residues" evidence="1">
    <location>
        <begin position="140"/>
        <end position="150"/>
    </location>
</feature>
<keyword evidence="2" id="KW-0812">Transmembrane</keyword>
<dbReference type="RefSeq" id="WP_189505601.1">
    <property type="nucleotide sequence ID" value="NZ_BMZQ01000002.1"/>
</dbReference>
<feature type="transmembrane region" description="Helical" evidence="2">
    <location>
        <begin position="168"/>
        <end position="187"/>
    </location>
</feature>
<organism evidence="3 4">
    <name type="scientific">Tianweitania populi</name>
    <dbReference type="NCBI Taxonomy" id="1607949"/>
    <lineage>
        <taxon>Bacteria</taxon>
        <taxon>Pseudomonadati</taxon>
        <taxon>Pseudomonadota</taxon>
        <taxon>Alphaproteobacteria</taxon>
        <taxon>Hyphomicrobiales</taxon>
        <taxon>Phyllobacteriaceae</taxon>
        <taxon>Tianweitania</taxon>
    </lineage>
</organism>
<dbReference type="AlphaFoldDB" id="A0A8J3DYS0"/>
<feature type="compositionally biased region" description="Acidic residues" evidence="1">
    <location>
        <begin position="238"/>
        <end position="247"/>
    </location>
</feature>
<dbReference type="Proteomes" id="UP000630142">
    <property type="component" value="Unassembled WGS sequence"/>
</dbReference>
<feature type="region of interest" description="Disordered" evidence="1">
    <location>
        <begin position="222"/>
        <end position="275"/>
    </location>
</feature>
<reference evidence="3" key="1">
    <citation type="journal article" date="2014" name="Int. J. Syst. Evol. Microbiol.">
        <title>Complete genome sequence of Corynebacterium casei LMG S-19264T (=DSM 44701T), isolated from a smear-ripened cheese.</title>
        <authorList>
            <consortium name="US DOE Joint Genome Institute (JGI-PGF)"/>
            <person name="Walter F."/>
            <person name="Albersmeier A."/>
            <person name="Kalinowski J."/>
            <person name="Ruckert C."/>
        </authorList>
    </citation>
    <scope>NUCLEOTIDE SEQUENCE</scope>
    <source>
        <strain evidence="3">KCTC 42249</strain>
    </source>
</reference>
<evidence type="ECO:0000313" key="3">
    <source>
        <dbReference type="EMBL" id="GHD19803.1"/>
    </source>
</evidence>
<proteinExistence type="predicted"/>
<feature type="compositionally biased region" description="Low complexity" evidence="1">
    <location>
        <begin position="252"/>
        <end position="275"/>
    </location>
</feature>
<gene>
    <name evidence="3" type="ORF">GCM10016234_31900</name>
</gene>
<dbReference type="EMBL" id="BMZQ01000002">
    <property type="protein sequence ID" value="GHD19803.1"/>
    <property type="molecule type" value="Genomic_DNA"/>
</dbReference>
<feature type="region of interest" description="Disordered" evidence="1">
    <location>
        <begin position="125"/>
        <end position="160"/>
    </location>
</feature>
<evidence type="ECO:0000313" key="4">
    <source>
        <dbReference type="Proteomes" id="UP000630142"/>
    </source>
</evidence>
<comment type="caution">
    <text evidence="3">The sequence shown here is derived from an EMBL/GenBank/DDBJ whole genome shotgun (WGS) entry which is preliminary data.</text>
</comment>
<feature type="region of interest" description="Disordered" evidence="1">
    <location>
        <begin position="315"/>
        <end position="352"/>
    </location>
</feature>
<feature type="compositionally biased region" description="Low complexity" evidence="1">
    <location>
        <begin position="222"/>
        <end position="237"/>
    </location>
</feature>